<accession>A0ABM1N6T0</accession>
<dbReference type="PRINTS" id="PR00385">
    <property type="entry name" value="P450"/>
</dbReference>
<dbReference type="RefSeq" id="XP_017782529.1">
    <property type="nucleotide sequence ID" value="XM_017927040.1"/>
</dbReference>
<gene>
    <name evidence="15 16" type="primary">LOC108566912</name>
</gene>
<dbReference type="InterPro" id="IPR050476">
    <property type="entry name" value="Insect_CytP450_Detox"/>
</dbReference>
<comment type="cofactor">
    <cofactor evidence="1">
        <name>heme</name>
        <dbReference type="ChEBI" id="CHEBI:30413"/>
    </cofactor>
</comment>
<evidence type="ECO:0000256" key="2">
    <source>
        <dbReference type="ARBA" id="ARBA00004174"/>
    </source>
</evidence>
<evidence type="ECO:0000256" key="6">
    <source>
        <dbReference type="ARBA" id="ARBA00022723"/>
    </source>
</evidence>
<dbReference type="Pfam" id="PF00067">
    <property type="entry name" value="p450"/>
    <property type="match status" value="1"/>
</dbReference>
<dbReference type="SUPFAM" id="SSF48264">
    <property type="entry name" value="Cytochrome P450"/>
    <property type="match status" value="1"/>
</dbReference>
<keyword evidence="8" id="KW-0492">Microsome</keyword>
<evidence type="ECO:0000256" key="11">
    <source>
        <dbReference type="ARBA" id="ARBA00023033"/>
    </source>
</evidence>
<dbReference type="PANTHER" id="PTHR24292">
    <property type="entry name" value="CYTOCHROME P450"/>
    <property type="match status" value="1"/>
</dbReference>
<keyword evidence="6 13" id="KW-0479">Metal-binding</keyword>
<dbReference type="InterPro" id="IPR002401">
    <property type="entry name" value="Cyt_P450_E_grp-I"/>
</dbReference>
<keyword evidence="9 13" id="KW-0560">Oxidoreductase</keyword>
<dbReference type="InterPro" id="IPR017972">
    <property type="entry name" value="Cyt_P450_CS"/>
</dbReference>
<dbReference type="GeneID" id="108566912"/>
<reference evidence="15 16" key="1">
    <citation type="submission" date="2025-05" db="UniProtKB">
        <authorList>
            <consortium name="RefSeq"/>
        </authorList>
    </citation>
    <scope>IDENTIFICATION</scope>
    <source>
        <tissue evidence="15 16">Whole Larva</tissue>
    </source>
</reference>
<keyword evidence="10 13" id="KW-0408">Iron</keyword>
<name>A0ABM1N6T0_NICVS</name>
<dbReference type="PANTHER" id="PTHR24292:SF54">
    <property type="entry name" value="CYP9F3-RELATED"/>
    <property type="match status" value="1"/>
</dbReference>
<evidence type="ECO:0000256" key="8">
    <source>
        <dbReference type="ARBA" id="ARBA00022848"/>
    </source>
</evidence>
<keyword evidence="11 13" id="KW-0503">Monooxygenase</keyword>
<protein>
    <submittedName>
        <fullName evidence="15 16">Cytochrome P450 9e2-like isoform X1</fullName>
    </submittedName>
</protein>
<dbReference type="InterPro" id="IPR001128">
    <property type="entry name" value="Cyt_P450"/>
</dbReference>
<evidence type="ECO:0000313" key="16">
    <source>
        <dbReference type="RefSeq" id="XP_017782530.1"/>
    </source>
</evidence>
<organism evidence="14 16">
    <name type="scientific">Nicrophorus vespilloides</name>
    <name type="common">Boreal carrion beetle</name>
    <dbReference type="NCBI Taxonomy" id="110193"/>
    <lineage>
        <taxon>Eukaryota</taxon>
        <taxon>Metazoa</taxon>
        <taxon>Ecdysozoa</taxon>
        <taxon>Arthropoda</taxon>
        <taxon>Hexapoda</taxon>
        <taxon>Insecta</taxon>
        <taxon>Pterygota</taxon>
        <taxon>Neoptera</taxon>
        <taxon>Endopterygota</taxon>
        <taxon>Coleoptera</taxon>
        <taxon>Polyphaga</taxon>
        <taxon>Staphyliniformia</taxon>
        <taxon>Silphidae</taxon>
        <taxon>Nicrophorinae</taxon>
        <taxon>Nicrophorus</taxon>
    </lineage>
</organism>
<dbReference type="PROSITE" id="PS00086">
    <property type="entry name" value="CYTOCHROME_P450"/>
    <property type="match status" value="1"/>
</dbReference>
<evidence type="ECO:0000256" key="9">
    <source>
        <dbReference type="ARBA" id="ARBA00023002"/>
    </source>
</evidence>
<sequence length="531" mass="62004">MWLYLLLFFCAILAYYVVKQHSHWKSKNVTQGPIVPIFGDSLQVIFRKESAYDMTLRIYNRFPNERYTGIYQMSNPILVIRDPELLKTVTVKDFDHFTDHRHFLPEDIDPLWSKNLFSLNGDKWREMRATMSPAFTSSKMRAMFCLINECAEGLADYFQEENKKGQVVREMKDVFTRYANDVIATCAFGIKCDSMKEPENEFYIMGRKATDFSNLWTNLKFMLFSVMPMISNFVEVKMFSKETSNFFMSVITNNLRMREEQNIVRPDMINLLMEARKGKLKHEGETQEQDAGFATVQESEIGMKEMKTKREITDVDITAQALIFFLAGFETVSTLMTFMSYELAINPDIQKRLQEEIDETREKCNGRLTYEILATMKYMDMVISETLRKWPPVVTLERSCVKPYTIPATRPNESAVHLKVNDIIWLPSVAIQRDPKYYPEPDKFDPERFNDENKHQIKPFVYNPFGYGPRNCIGSRFALMETKTVFFHLLSKCDLVIVEETIVPLKINKKIFSLGAEDGVTLGFKPRQRNN</sequence>
<evidence type="ECO:0000256" key="7">
    <source>
        <dbReference type="ARBA" id="ARBA00022824"/>
    </source>
</evidence>
<evidence type="ECO:0000313" key="15">
    <source>
        <dbReference type="RefSeq" id="XP_017782529.1"/>
    </source>
</evidence>
<keyword evidence="12" id="KW-0472">Membrane</keyword>
<dbReference type="RefSeq" id="XP_017782530.1">
    <property type="nucleotide sequence ID" value="XM_017927041.1"/>
</dbReference>
<comment type="subcellular location">
    <subcellularLocation>
        <location evidence="3">Endoplasmic reticulum membrane</location>
        <topology evidence="3">Peripheral membrane protein</topology>
    </subcellularLocation>
    <subcellularLocation>
        <location evidence="2">Microsome membrane</location>
        <topology evidence="2">Peripheral membrane protein</topology>
    </subcellularLocation>
</comment>
<dbReference type="PRINTS" id="PR00463">
    <property type="entry name" value="EP450I"/>
</dbReference>
<dbReference type="CDD" id="cd11056">
    <property type="entry name" value="CYP6-like"/>
    <property type="match status" value="1"/>
</dbReference>
<dbReference type="Gene3D" id="1.10.630.10">
    <property type="entry name" value="Cytochrome P450"/>
    <property type="match status" value="1"/>
</dbReference>
<dbReference type="InterPro" id="IPR036396">
    <property type="entry name" value="Cyt_P450_sf"/>
</dbReference>
<evidence type="ECO:0000256" key="5">
    <source>
        <dbReference type="ARBA" id="ARBA00022617"/>
    </source>
</evidence>
<keyword evidence="7" id="KW-0256">Endoplasmic reticulum</keyword>
<evidence type="ECO:0000313" key="14">
    <source>
        <dbReference type="Proteomes" id="UP000695000"/>
    </source>
</evidence>
<evidence type="ECO:0000256" key="3">
    <source>
        <dbReference type="ARBA" id="ARBA00004406"/>
    </source>
</evidence>
<proteinExistence type="inferred from homology"/>
<evidence type="ECO:0000256" key="13">
    <source>
        <dbReference type="RuleBase" id="RU000461"/>
    </source>
</evidence>
<evidence type="ECO:0000256" key="12">
    <source>
        <dbReference type="ARBA" id="ARBA00023136"/>
    </source>
</evidence>
<keyword evidence="14" id="KW-1185">Reference proteome</keyword>
<evidence type="ECO:0000256" key="10">
    <source>
        <dbReference type="ARBA" id="ARBA00023004"/>
    </source>
</evidence>
<keyword evidence="5 13" id="KW-0349">Heme</keyword>
<evidence type="ECO:0000256" key="4">
    <source>
        <dbReference type="ARBA" id="ARBA00010617"/>
    </source>
</evidence>
<dbReference type="Proteomes" id="UP000695000">
    <property type="component" value="Unplaced"/>
</dbReference>
<comment type="similarity">
    <text evidence="4 13">Belongs to the cytochrome P450 family.</text>
</comment>
<evidence type="ECO:0000256" key="1">
    <source>
        <dbReference type="ARBA" id="ARBA00001971"/>
    </source>
</evidence>